<name>A0A7X1AWA3_9BACT</name>
<dbReference type="Gene3D" id="3.30.750.24">
    <property type="entry name" value="STAS domain"/>
    <property type="match status" value="1"/>
</dbReference>
<gene>
    <name evidence="3" type="ORF">H5P30_04085</name>
</gene>
<evidence type="ECO:0000313" key="4">
    <source>
        <dbReference type="Proteomes" id="UP000525652"/>
    </source>
</evidence>
<dbReference type="InterPro" id="IPR036513">
    <property type="entry name" value="STAS_dom_sf"/>
</dbReference>
<accession>A0A7X1AWA3</accession>
<dbReference type="PROSITE" id="PS50801">
    <property type="entry name" value="STAS"/>
    <property type="match status" value="1"/>
</dbReference>
<dbReference type="Proteomes" id="UP000525652">
    <property type="component" value="Unassembled WGS sequence"/>
</dbReference>
<dbReference type="InterPro" id="IPR002645">
    <property type="entry name" value="STAS_dom"/>
</dbReference>
<dbReference type="EMBL" id="JACHVA010000040">
    <property type="protein sequence ID" value="MBC2600954.1"/>
    <property type="molecule type" value="Genomic_DNA"/>
</dbReference>
<feature type="domain" description="STAS" evidence="2">
    <location>
        <begin position="19"/>
        <end position="101"/>
    </location>
</feature>
<proteinExistence type="predicted"/>
<feature type="region of interest" description="Disordered" evidence="1">
    <location>
        <begin position="112"/>
        <end position="136"/>
    </location>
</feature>
<sequence>MPEDEKPIFTVDASGEPAVLRIDGRASYLTSAPVNHLFNHLLNQGKCKFILDFRKCTGMDSTFLGILAGAAMRVKREFPEGYLELCNLNTRNLELVRNLGLHRILTVVSSMGEGEESDNEPDKGFESLPNQSVESRSMLEAHRNLVDADRSNAAKFEDVIKFLEKETE</sequence>
<dbReference type="CDD" id="cd07043">
    <property type="entry name" value="STAS_anti-anti-sigma_factors"/>
    <property type="match status" value="1"/>
</dbReference>
<protein>
    <submittedName>
        <fullName evidence="3">STAS domain-containing protein</fullName>
    </submittedName>
</protein>
<evidence type="ECO:0000259" key="2">
    <source>
        <dbReference type="PROSITE" id="PS50801"/>
    </source>
</evidence>
<keyword evidence="4" id="KW-1185">Reference proteome</keyword>
<reference evidence="3 4" key="1">
    <citation type="submission" date="2020-07" db="EMBL/GenBank/DDBJ databases">
        <authorList>
            <person name="Feng X."/>
        </authorList>
    </citation>
    <scope>NUCLEOTIDE SEQUENCE [LARGE SCALE GENOMIC DNA]</scope>
    <source>
        <strain evidence="3 4">JCM14086</strain>
    </source>
</reference>
<organism evidence="3 4">
    <name type="scientific">Puniceicoccus vermicola</name>
    <dbReference type="NCBI Taxonomy" id="388746"/>
    <lineage>
        <taxon>Bacteria</taxon>
        <taxon>Pseudomonadati</taxon>
        <taxon>Verrucomicrobiota</taxon>
        <taxon>Opitutia</taxon>
        <taxon>Puniceicoccales</taxon>
        <taxon>Puniceicoccaceae</taxon>
        <taxon>Puniceicoccus</taxon>
    </lineage>
</organism>
<comment type="caution">
    <text evidence="3">The sequence shown here is derived from an EMBL/GenBank/DDBJ whole genome shotgun (WGS) entry which is preliminary data.</text>
</comment>
<evidence type="ECO:0000313" key="3">
    <source>
        <dbReference type="EMBL" id="MBC2600954.1"/>
    </source>
</evidence>
<evidence type="ECO:0000256" key="1">
    <source>
        <dbReference type="SAM" id="MobiDB-lite"/>
    </source>
</evidence>
<dbReference type="AlphaFoldDB" id="A0A7X1AWA3"/>
<dbReference type="SUPFAM" id="SSF52091">
    <property type="entry name" value="SpoIIaa-like"/>
    <property type="match status" value="1"/>
</dbReference>
<dbReference type="RefSeq" id="WP_185691688.1">
    <property type="nucleotide sequence ID" value="NZ_JACHVA010000040.1"/>
</dbReference>
<dbReference type="Pfam" id="PF01740">
    <property type="entry name" value="STAS"/>
    <property type="match status" value="1"/>
</dbReference>